<name>A0AAD6XNT2_9AGAR</name>
<comment type="pathway">
    <text evidence="1">Mycotoxin biosynthesis.</text>
</comment>
<sequence length="163" mass="18135">GPDFPELWPIEVEKVAMTAHESRFAPLTGPYAPEIWAASSAAKGFGYVRLGPKHRAFAVSMFHQLHCVRLLRAALGGRYDDAARGHVRHCLNYIRQMTLCSPDLTLEPPDSLDRNFEVQRTGATHLCNDWEALYSGAATNWDEWYAIAKANATNHAPDTNGNN</sequence>
<reference evidence="4" key="1">
    <citation type="submission" date="2023-03" db="EMBL/GenBank/DDBJ databases">
        <title>Massive genome expansion in bonnet fungi (Mycena s.s.) driven by repeated elements and novel gene families across ecological guilds.</title>
        <authorList>
            <consortium name="Lawrence Berkeley National Laboratory"/>
            <person name="Harder C.B."/>
            <person name="Miyauchi S."/>
            <person name="Viragh M."/>
            <person name="Kuo A."/>
            <person name="Thoen E."/>
            <person name="Andreopoulos B."/>
            <person name="Lu D."/>
            <person name="Skrede I."/>
            <person name="Drula E."/>
            <person name="Henrissat B."/>
            <person name="Morin E."/>
            <person name="Kohler A."/>
            <person name="Barry K."/>
            <person name="LaButti K."/>
            <person name="Morin E."/>
            <person name="Salamov A."/>
            <person name="Lipzen A."/>
            <person name="Mereny Z."/>
            <person name="Hegedus B."/>
            <person name="Baldrian P."/>
            <person name="Stursova M."/>
            <person name="Weitz H."/>
            <person name="Taylor A."/>
            <person name="Grigoriev I.V."/>
            <person name="Nagy L.G."/>
            <person name="Martin F."/>
            <person name="Kauserud H."/>
        </authorList>
    </citation>
    <scope>NUCLEOTIDE SEQUENCE</scope>
    <source>
        <strain evidence="4">CBHHK173m</strain>
    </source>
</reference>
<protein>
    <submittedName>
        <fullName evidence="4">Uncharacterized protein</fullName>
    </submittedName>
</protein>
<keyword evidence="5" id="KW-1185">Reference proteome</keyword>
<dbReference type="GO" id="GO:0016491">
    <property type="term" value="F:oxidoreductase activity"/>
    <property type="evidence" value="ECO:0007669"/>
    <property type="project" value="UniProtKB-KW"/>
</dbReference>
<comment type="caution">
    <text evidence="4">The sequence shown here is derived from an EMBL/GenBank/DDBJ whole genome shotgun (WGS) entry which is preliminary data.</text>
</comment>
<dbReference type="Proteomes" id="UP001222325">
    <property type="component" value="Unassembled WGS sequence"/>
</dbReference>
<keyword evidence="2" id="KW-0560">Oxidoreductase</keyword>
<dbReference type="PANTHER" id="PTHR33365">
    <property type="entry name" value="YALI0B05434P"/>
    <property type="match status" value="1"/>
</dbReference>
<evidence type="ECO:0000256" key="3">
    <source>
        <dbReference type="ARBA" id="ARBA00035112"/>
    </source>
</evidence>
<feature type="non-terminal residue" evidence="4">
    <location>
        <position position="163"/>
    </location>
</feature>
<dbReference type="GO" id="GO:0043386">
    <property type="term" value="P:mycotoxin biosynthetic process"/>
    <property type="evidence" value="ECO:0007669"/>
    <property type="project" value="InterPro"/>
</dbReference>
<gene>
    <name evidence="4" type="ORF">B0H15DRAFT_789663</name>
</gene>
<dbReference type="PANTHER" id="PTHR33365:SF11">
    <property type="entry name" value="TAT PATHWAY SIGNAL SEQUENCE"/>
    <property type="match status" value="1"/>
</dbReference>
<accession>A0AAD6XNT2</accession>
<dbReference type="Pfam" id="PF11807">
    <property type="entry name" value="UstYa"/>
    <property type="match status" value="1"/>
</dbReference>
<evidence type="ECO:0000256" key="2">
    <source>
        <dbReference type="ARBA" id="ARBA00023002"/>
    </source>
</evidence>
<dbReference type="EMBL" id="JARJCN010000073">
    <property type="protein sequence ID" value="KAJ7077406.1"/>
    <property type="molecule type" value="Genomic_DNA"/>
</dbReference>
<dbReference type="AlphaFoldDB" id="A0AAD6XNT2"/>
<evidence type="ECO:0000256" key="1">
    <source>
        <dbReference type="ARBA" id="ARBA00004685"/>
    </source>
</evidence>
<comment type="similarity">
    <text evidence="3">Belongs to the ustYa family.</text>
</comment>
<evidence type="ECO:0000313" key="5">
    <source>
        <dbReference type="Proteomes" id="UP001222325"/>
    </source>
</evidence>
<evidence type="ECO:0000313" key="4">
    <source>
        <dbReference type="EMBL" id="KAJ7077406.1"/>
    </source>
</evidence>
<organism evidence="4 5">
    <name type="scientific">Mycena belliarum</name>
    <dbReference type="NCBI Taxonomy" id="1033014"/>
    <lineage>
        <taxon>Eukaryota</taxon>
        <taxon>Fungi</taxon>
        <taxon>Dikarya</taxon>
        <taxon>Basidiomycota</taxon>
        <taxon>Agaricomycotina</taxon>
        <taxon>Agaricomycetes</taxon>
        <taxon>Agaricomycetidae</taxon>
        <taxon>Agaricales</taxon>
        <taxon>Marasmiineae</taxon>
        <taxon>Mycenaceae</taxon>
        <taxon>Mycena</taxon>
    </lineage>
</organism>
<proteinExistence type="inferred from homology"/>
<dbReference type="InterPro" id="IPR021765">
    <property type="entry name" value="UstYa-like"/>
</dbReference>